<dbReference type="PROSITE" id="PS50297">
    <property type="entry name" value="ANK_REP_REGION"/>
    <property type="match status" value="2"/>
</dbReference>
<evidence type="ECO:0000259" key="4">
    <source>
        <dbReference type="PROSITE" id="PS50018"/>
    </source>
</evidence>
<dbReference type="CDD" id="cd04519">
    <property type="entry name" value="RasGAP"/>
    <property type="match status" value="1"/>
</dbReference>
<accession>A0A5K1UG28</accession>
<feature type="repeat" description="ANK" evidence="3">
    <location>
        <begin position="766"/>
        <end position="799"/>
    </location>
</feature>
<dbReference type="Proteomes" id="UP000078387">
    <property type="component" value="Unassembled WGS sequence"/>
</dbReference>
<dbReference type="AlphaFoldDB" id="A0A5K1UG28"/>
<dbReference type="VEuPathDB" id="AmoebaDB:EHI7A_044840"/>
<keyword evidence="2 3" id="KW-0040">ANK repeat</keyword>
<dbReference type="VEuPathDB" id="AmoebaDB:KM1_007120"/>
<dbReference type="Pfam" id="PF12796">
    <property type="entry name" value="Ank_2"/>
    <property type="match status" value="3"/>
</dbReference>
<organism evidence="5 6">
    <name type="scientific">Entamoeba histolytica</name>
    <dbReference type="NCBI Taxonomy" id="5759"/>
    <lineage>
        <taxon>Eukaryota</taxon>
        <taxon>Amoebozoa</taxon>
        <taxon>Evosea</taxon>
        <taxon>Archamoebae</taxon>
        <taxon>Mastigamoebida</taxon>
        <taxon>Entamoebidae</taxon>
        <taxon>Entamoeba</taxon>
    </lineage>
</organism>
<dbReference type="PROSITE" id="PS50018">
    <property type="entry name" value="RAS_GTPASE_ACTIV_2"/>
    <property type="match status" value="1"/>
</dbReference>
<dbReference type="InterPro" id="IPR008936">
    <property type="entry name" value="Rho_GTPase_activation_prot"/>
</dbReference>
<feature type="domain" description="Ras-GAP" evidence="4">
    <location>
        <begin position="37"/>
        <end position="261"/>
    </location>
</feature>
<feature type="repeat" description="ANK" evidence="3">
    <location>
        <begin position="427"/>
        <end position="459"/>
    </location>
</feature>
<gene>
    <name evidence="5" type="ORF">CL6EHI_073430</name>
</gene>
<dbReference type="InterPro" id="IPR036770">
    <property type="entry name" value="Ankyrin_rpt-contain_sf"/>
</dbReference>
<dbReference type="SUPFAM" id="SSF48350">
    <property type="entry name" value="GTPase activation domain, GAP"/>
    <property type="match status" value="1"/>
</dbReference>
<name>A0A5K1UG28_ENTHI</name>
<evidence type="ECO:0000313" key="6">
    <source>
        <dbReference type="Proteomes" id="UP000078387"/>
    </source>
</evidence>
<evidence type="ECO:0000313" key="5">
    <source>
        <dbReference type="EMBL" id="GAT93491.1"/>
    </source>
</evidence>
<dbReference type="PROSITE" id="PS50088">
    <property type="entry name" value="ANK_REPEAT"/>
    <property type="match status" value="3"/>
</dbReference>
<comment type="caution">
    <text evidence="5">The sequence shown here is derived from an EMBL/GenBank/DDBJ whole genome shotgun (WGS) entry which is preliminary data.</text>
</comment>
<dbReference type="PANTHER" id="PTHR24198:SF165">
    <property type="entry name" value="ANKYRIN REPEAT-CONTAINING PROTEIN-RELATED"/>
    <property type="match status" value="1"/>
</dbReference>
<dbReference type="Gene3D" id="1.10.506.10">
    <property type="entry name" value="GTPase Activation - p120gap, domain 1"/>
    <property type="match status" value="1"/>
</dbReference>
<dbReference type="Gene3D" id="1.25.40.20">
    <property type="entry name" value="Ankyrin repeat-containing domain"/>
    <property type="match status" value="2"/>
</dbReference>
<dbReference type="InterPro" id="IPR002110">
    <property type="entry name" value="Ankyrin_rpt"/>
</dbReference>
<reference evidence="5 6" key="1">
    <citation type="submission" date="2016-05" db="EMBL/GenBank/DDBJ databases">
        <title>First whole genome sequencing of Entamoeba histolytica HM1:IMSS-clone-6.</title>
        <authorList>
            <person name="Mukherjee Avik.K."/>
            <person name="Izumyama S."/>
            <person name="Nakada-Tsukui K."/>
            <person name="Nozaki T."/>
        </authorList>
    </citation>
    <scope>NUCLEOTIDE SEQUENCE [LARGE SCALE GENOMIC DNA]</scope>
    <source>
        <strain evidence="5 6">HM1:IMSS clone 6</strain>
    </source>
</reference>
<evidence type="ECO:0000256" key="3">
    <source>
        <dbReference type="PROSITE-ProRule" id="PRU00023"/>
    </source>
</evidence>
<dbReference type="InterPro" id="IPR001936">
    <property type="entry name" value="RasGAP_dom"/>
</dbReference>
<evidence type="ECO:0000256" key="1">
    <source>
        <dbReference type="ARBA" id="ARBA00022737"/>
    </source>
</evidence>
<dbReference type="EMBL" id="BDEQ01000001">
    <property type="protein sequence ID" value="GAT93491.1"/>
    <property type="molecule type" value="Genomic_DNA"/>
</dbReference>
<dbReference type="Pfam" id="PF00023">
    <property type="entry name" value="Ank"/>
    <property type="match status" value="1"/>
</dbReference>
<dbReference type="VEuPathDB" id="AmoebaDB:EHI8A_052390"/>
<protein>
    <submittedName>
        <fullName evidence="5">Ankyrin repeat GTPase-activator domain containing protein</fullName>
    </submittedName>
</protein>
<dbReference type="VEuPathDB" id="AmoebaDB:EHI5A_009210"/>
<dbReference type="SMART" id="SM00248">
    <property type="entry name" value="ANK"/>
    <property type="match status" value="7"/>
</dbReference>
<feature type="repeat" description="ANK" evidence="3">
    <location>
        <begin position="531"/>
        <end position="557"/>
    </location>
</feature>
<dbReference type="PANTHER" id="PTHR24198">
    <property type="entry name" value="ANKYRIN REPEAT AND PROTEIN KINASE DOMAIN-CONTAINING PROTEIN"/>
    <property type="match status" value="1"/>
</dbReference>
<evidence type="ECO:0000256" key="2">
    <source>
        <dbReference type="ARBA" id="ARBA00023043"/>
    </source>
</evidence>
<dbReference type="SUPFAM" id="SSF48403">
    <property type="entry name" value="Ankyrin repeat"/>
    <property type="match status" value="2"/>
</dbReference>
<sequence>MSEENLSLSDLLEQILCSKGSVKVIRKMYETTQSEGTSISFIRDLLCFFEGRNKTLIFMNRLFEQWINGNDNLLFVIRKNFWSYNCFTVYLTCSNLVEYLQTILTPFFDSLQRKEEEPIKSLLIESKELKQKEINQLKFKNIESNEVKNLFIKPDLSQIPISQLNTLIQFIIDKLEMIINSFIQSVDRFPPQIGFLFYTLRLKIINGYPSSMNSFLLYLIQESVITPFLSSPSFFGMLEQVTSKQLFIINICIYLLRNISLNTQISSGYFSLFNDFIAFQHIKITTLFLNVICTKYQTECHYIIPEEHFQKVCYSLSKLFISHGNILEQTFIQKLPSIGLSEILKRLKDSCKARKKIYKDKFRPIIPKAPFQYFGKKYESLEIMYNNKFIGLSSRTLSTNLKSKKINHAIKILNQNENYINYIDPKTGLTPLMVACKNPSIELFKTLLTKSPDVFIRDFRGWSVVHHAIYEDKVEFLSLLINYPFYNLFDWNDDMNTPLHYIVQKPLTNEVEKCIIQCLKNGANINSLNLSKETPLYRAVKKNNINMVKYLLPLGADPFIKCVTGSVYDFVLEDPPESELRNIIFDFVKKGTLFNNEYIKINREQYHVHFSIQEYSTINFIINSIQEQNSLLFENLLDRSTFENDVLITNGNTLLHEISRNGNSEIMEIYCRKKLLLNNITTPTHIVKLNNTGETPLMVALKSNRADCALMLLSLNIDNLSETIHPETRRNALHYLSISDIPVELKKVLFLSLFIRITNINQQDKDGNTCLHLLLKKKEDVSLTELLLNNGADMFIENKKRQQCIHISIENKDVINFNFLFEHEYDWCDDDFEFIHTLYSQDSLLLIPHVINYLNSITSSSPVHRWEIVLKIKRLLDSSHLFSDSILVSPSSYIHSFIQWLAIKYESETLKNQLKECLMDDEKVEENLQEDRIRNHINQGLALGIHDCKILKISLEMLQENLSRCLEIQSSLVKNDFRYDKTILTRLVKKLYFATQQANAQYYSN</sequence>
<proteinExistence type="predicted"/>
<dbReference type="VEuPathDB" id="AmoebaDB:EHI_073430"/>
<dbReference type="OMA" id="CTKYQNE"/>
<keyword evidence="1" id="KW-0677">Repeat</keyword>